<organism evidence="1 2">
    <name type="scientific">Sphagnum troendelagicum</name>
    <dbReference type="NCBI Taxonomy" id="128251"/>
    <lineage>
        <taxon>Eukaryota</taxon>
        <taxon>Viridiplantae</taxon>
        <taxon>Streptophyta</taxon>
        <taxon>Embryophyta</taxon>
        <taxon>Bryophyta</taxon>
        <taxon>Sphagnophytina</taxon>
        <taxon>Sphagnopsida</taxon>
        <taxon>Sphagnales</taxon>
        <taxon>Sphagnaceae</taxon>
        <taxon>Sphagnum</taxon>
    </lineage>
</organism>
<keyword evidence="2" id="KW-1185">Reference proteome</keyword>
<accession>A0ABP0UZY7</accession>
<proteinExistence type="predicted"/>
<protein>
    <submittedName>
        <fullName evidence="1">Uncharacterized protein</fullName>
    </submittedName>
</protein>
<gene>
    <name evidence="1" type="ORF">CSSPTR1EN2_LOCUS22036</name>
</gene>
<dbReference type="EMBL" id="OZ019900">
    <property type="protein sequence ID" value="CAK9234123.1"/>
    <property type="molecule type" value="Genomic_DNA"/>
</dbReference>
<evidence type="ECO:0000313" key="2">
    <source>
        <dbReference type="Proteomes" id="UP001497512"/>
    </source>
</evidence>
<evidence type="ECO:0000313" key="1">
    <source>
        <dbReference type="EMBL" id="CAK9234123.1"/>
    </source>
</evidence>
<name>A0ABP0UZY7_9BRYO</name>
<dbReference type="Proteomes" id="UP001497512">
    <property type="component" value="Chromosome 8"/>
</dbReference>
<reference evidence="1" key="1">
    <citation type="submission" date="2024-02" db="EMBL/GenBank/DDBJ databases">
        <authorList>
            <consortium name="ELIXIR-Norway"/>
            <consortium name="Elixir Norway"/>
        </authorList>
    </citation>
    <scope>NUCLEOTIDE SEQUENCE</scope>
</reference>
<sequence>MAMFVELMAGALAARIGISIDGYDGQIGNHLASRIGISIDGQMAMSVEPTGSRLASRIWDFNGWRCWARAQGETLLDSGIGISYGLRNWDLDR</sequence>